<gene>
    <name evidence="5" type="ORF">SAMN02745910_04441</name>
</gene>
<dbReference type="InterPro" id="IPR011991">
    <property type="entry name" value="ArsR-like_HTH"/>
</dbReference>
<organism evidence="5 6">
    <name type="scientific">Priestia endophytica DSM 13796</name>
    <dbReference type="NCBI Taxonomy" id="1121089"/>
    <lineage>
        <taxon>Bacteria</taxon>
        <taxon>Bacillati</taxon>
        <taxon>Bacillota</taxon>
        <taxon>Bacilli</taxon>
        <taxon>Bacillales</taxon>
        <taxon>Bacillaceae</taxon>
        <taxon>Priestia</taxon>
    </lineage>
</organism>
<protein>
    <submittedName>
        <fullName evidence="5">Lrp/AsnC family transcriptional regulator, leucine-responsive regulatory protein</fullName>
    </submittedName>
</protein>
<name>A0A1I6BXI9_9BACI</name>
<dbReference type="PANTHER" id="PTHR30154:SF53">
    <property type="entry name" value="HTH-TYPE TRANSCRIPTIONAL REGULATOR LRPC"/>
    <property type="match status" value="1"/>
</dbReference>
<dbReference type="Proteomes" id="UP000182762">
    <property type="component" value="Unassembled WGS sequence"/>
</dbReference>
<dbReference type="EMBL" id="FOXX01000016">
    <property type="protein sequence ID" value="SFQ85649.1"/>
    <property type="molecule type" value="Genomic_DNA"/>
</dbReference>
<dbReference type="SUPFAM" id="SSF46785">
    <property type="entry name" value="Winged helix' DNA-binding domain"/>
    <property type="match status" value="1"/>
</dbReference>
<dbReference type="InterPro" id="IPR019887">
    <property type="entry name" value="Tscrpt_reg_AsnC/Lrp_C"/>
</dbReference>
<dbReference type="PRINTS" id="PR00033">
    <property type="entry name" value="HTHASNC"/>
</dbReference>
<evidence type="ECO:0000313" key="6">
    <source>
        <dbReference type="Proteomes" id="UP000182762"/>
    </source>
</evidence>
<dbReference type="Gene3D" id="1.10.10.10">
    <property type="entry name" value="Winged helix-like DNA-binding domain superfamily/Winged helix DNA-binding domain"/>
    <property type="match status" value="1"/>
</dbReference>
<evidence type="ECO:0000256" key="2">
    <source>
        <dbReference type="ARBA" id="ARBA00023125"/>
    </source>
</evidence>
<reference evidence="5 6" key="1">
    <citation type="submission" date="2016-10" db="EMBL/GenBank/DDBJ databases">
        <authorList>
            <person name="Varghese N."/>
            <person name="Submissions S."/>
        </authorList>
    </citation>
    <scope>NUCLEOTIDE SEQUENCE [LARGE SCALE GENOMIC DNA]</scope>
    <source>
        <strain evidence="5 6">DSM 13796</strain>
    </source>
</reference>
<proteinExistence type="predicted"/>
<dbReference type="Gene3D" id="3.30.70.920">
    <property type="match status" value="1"/>
</dbReference>
<evidence type="ECO:0000256" key="1">
    <source>
        <dbReference type="ARBA" id="ARBA00023015"/>
    </source>
</evidence>
<feature type="domain" description="HTH asnC-type" evidence="4">
    <location>
        <begin position="1"/>
        <end position="62"/>
    </location>
</feature>
<dbReference type="SUPFAM" id="SSF54909">
    <property type="entry name" value="Dimeric alpha+beta barrel"/>
    <property type="match status" value="1"/>
</dbReference>
<keyword evidence="6" id="KW-1185">Reference proteome</keyword>
<keyword evidence="2" id="KW-0238">DNA-binding</keyword>
<dbReference type="PANTHER" id="PTHR30154">
    <property type="entry name" value="LEUCINE-RESPONSIVE REGULATORY PROTEIN"/>
    <property type="match status" value="1"/>
</dbReference>
<dbReference type="Pfam" id="PF13412">
    <property type="entry name" value="HTH_24"/>
    <property type="match status" value="1"/>
</dbReference>
<accession>A0A1I6BXI9</accession>
<dbReference type="CDD" id="cd00090">
    <property type="entry name" value="HTH_ARSR"/>
    <property type="match status" value="1"/>
</dbReference>
<evidence type="ECO:0000256" key="3">
    <source>
        <dbReference type="ARBA" id="ARBA00023163"/>
    </source>
</evidence>
<keyword evidence="3" id="KW-0804">Transcription</keyword>
<dbReference type="InterPro" id="IPR011008">
    <property type="entry name" value="Dimeric_a/b-barrel"/>
</dbReference>
<evidence type="ECO:0000313" key="5">
    <source>
        <dbReference type="EMBL" id="SFQ85649.1"/>
    </source>
</evidence>
<dbReference type="SMART" id="SM00344">
    <property type="entry name" value="HTH_ASNC"/>
    <property type="match status" value="1"/>
</dbReference>
<dbReference type="GeneID" id="93712977"/>
<dbReference type="RefSeq" id="WP_061803051.1">
    <property type="nucleotide sequence ID" value="NZ_FOXX01000016.1"/>
</dbReference>
<dbReference type="PROSITE" id="PS50956">
    <property type="entry name" value="HTH_ASNC_2"/>
    <property type="match status" value="1"/>
</dbReference>
<dbReference type="InterPro" id="IPR036390">
    <property type="entry name" value="WH_DNA-bd_sf"/>
</dbReference>
<dbReference type="InterPro" id="IPR000485">
    <property type="entry name" value="AsnC-type_HTH_dom"/>
</dbReference>
<sequence length="153" mass="17478">MDYIDYKILKLLQEDSRMTIIQLSKELHLSRPSIKERLRRLQESGVIEGFTTRISPEAIGKGVQAIIQIGSLKCKCRNFEDKIRNEKDILECHRVTGTDSYFMKTAVASMHQLEALVDKLIPYGQVTTSIIFSSSVSHRPLLPDIEEEKLVSE</sequence>
<keyword evidence="1" id="KW-0805">Transcription regulation</keyword>
<dbReference type="InterPro" id="IPR019888">
    <property type="entry name" value="Tscrpt_reg_AsnC-like"/>
</dbReference>
<dbReference type="InterPro" id="IPR036388">
    <property type="entry name" value="WH-like_DNA-bd_sf"/>
</dbReference>
<comment type="caution">
    <text evidence="5">The sequence shown here is derived from an EMBL/GenBank/DDBJ whole genome shotgun (WGS) entry which is preliminary data.</text>
</comment>
<evidence type="ECO:0000259" key="4">
    <source>
        <dbReference type="PROSITE" id="PS50956"/>
    </source>
</evidence>
<dbReference type="Pfam" id="PF01037">
    <property type="entry name" value="AsnC_trans_reg"/>
    <property type="match status" value="1"/>
</dbReference>